<evidence type="ECO:0000313" key="3">
    <source>
        <dbReference type="EMBL" id="SHE96095.1"/>
    </source>
</evidence>
<dbReference type="AlphaFoldDB" id="A0A1M4XRK8"/>
<feature type="chain" id="PRO_5012657465" description="DUF4960 domain-containing protein" evidence="1">
    <location>
        <begin position="22"/>
        <end position="459"/>
    </location>
</feature>
<dbReference type="RefSeq" id="WP_073399846.1">
    <property type="nucleotide sequence ID" value="NZ_FQTV01000004.1"/>
</dbReference>
<dbReference type="OrthoDB" id="696008at2"/>
<evidence type="ECO:0000256" key="1">
    <source>
        <dbReference type="SAM" id="SignalP"/>
    </source>
</evidence>
<accession>A0A1M4XRK8</accession>
<keyword evidence="1" id="KW-0732">Signal</keyword>
<sequence length="459" mass="50619">MKKSIYIFLSLIMILNLVSCSEDYNGISNSGEVKIKTFSANAKLETLNETSGLIELVFPSATDLTKITPVITLSEGAHIVSPENPEGPIDLSKVTVYRVVNGNLYHDYNVVASHVSDKTKILTFSIGKYKGVIHQSVRTITVLYPKGEDVTALTPKFTITDGAKVVSPTATTLDFTSPVDYNISYLDETFTYKVTVVPTDLTPVGFLGEAATAGEITNLDEKAAWNWLSENFVDPVYISFDAIKKGADLSKYGVLWYHCDPDKLEIPSIATDATVIDALKKFHTQGGGLLLTSAGASLGASLDIAKNGKMWNNDWGYGNSPSTLGENWGMRFTGHENHPIFKGLRMEIGETSRFYIMGKGVKVKGHNAIWNFDTWTGYNFDVAKWQNENGGKQLASFYWDDAMNQRSIITEYERQNGNGATITIAVESYDWYNEDGSPANSYLDNLETLTGNILNYLAK</sequence>
<reference evidence="3 4" key="1">
    <citation type="submission" date="2016-11" db="EMBL/GenBank/DDBJ databases">
        <authorList>
            <person name="Jaros S."/>
            <person name="Januszkiewicz K."/>
            <person name="Wedrychowicz H."/>
        </authorList>
    </citation>
    <scope>NUCLEOTIDE SEQUENCE [LARGE SCALE GENOMIC DNA]</scope>
    <source>
        <strain evidence="3 4">DSM 26991</strain>
    </source>
</reference>
<evidence type="ECO:0000259" key="2">
    <source>
        <dbReference type="Pfam" id="PF16324"/>
    </source>
</evidence>
<proteinExistence type="predicted"/>
<dbReference type="EMBL" id="FQTV01000004">
    <property type="protein sequence ID" value="SHE96095.1"/>
    <property type="molecule type" value="Genomic_DNA"/>
</dbReference>
<dbReference type="STRING" id="1297750.SAMN05444405_104108"/>
<name>A0A1M4XRK8_9BACE</name>
<evidence type="ECO:0000313" key="4">
    <source>
        <dbReference type="Proteomes" id="UP000184509"/>
    </source>
</evidence>
<dbReference type="InterPro" id="IPR032526">
    <property type="entry name" value="DUF4960"/>
</dbReference>
<dbReference type="Pfam" id="PF16324">
    <property type="entry name" value="DUF4960"/>
    <property type="match status" value="1"/>
</dbReference>
<keyword evidence="4" id="KW-1185">Reference proteome</keyword>
<dbReference type="Gene3D" id="2.60.40.2340">
    <property type="match status" value="2"/>
</dbReference>
<feature type="domain" description="DUF4960" evidence="2">
    <location>
        <begin position="206"/>
        <end position="457"/>
    </location>
</feature>
<dbReference type="Proteomes" id="UP000184509">
    <property type="component" value="Unassembled WGS sequence"/>
</dbReference>
<organism evidence="3 4">
    <name type="scientific">Bacteroides luti</name>
    <dbReference type="NCBI Taxonomy" id="1297750"/>
    <lineage>
        <taxon>Bacteria</taxon>
        <taxon>Pseudomonadati</taxon>
        <taxon>Bacteroidota</taxon>
        <taxon>Bacteroidia</taxon>
        <taxon>Bacteroidales</taxon>
        <taxon>Bacteroidaceae</taxon>
        <taxon>Bacteroides</taxon>
    </lineage>
</organism>
<gene>
    <name evidence="3" type="ORF">SAMN05444405_104108</name>
</gene>
<feature type="signal peptide" evidence="1">
    <location>
        <begin position="1"/>
        <end position="21"/>
    </location>
</feature>
<protein>
    <recommendedName>
        <fullName evidence="2">DUF4960 domain-containing protein</fullName>
    </recommendedName>
</protein>